<reference evidence="8" key="1">
    <citation type="submission" date="2023-08" db="EMBL/GenBank/DDBJ databases">
        <title>A de novo genome assembly of Solanum verrucosum Schlechtendal, a Mexican diploid species geographically isolated from the other diploid A-genome species in potato relatives.</title>
        <authorList>
            <person name="Hosaka K."/>
        </authorList>
    </citation>
    <scope>NUCLEOTIDE SEQUENCE</scope>
    <source>
        <tissue evidence="8">Young leaves</tissue>
    </source>
</reference>
<evidence type="ECO:0000256" key="6">
    <source>
        <dbReference type="ARBA" id="ARBA00022918"/>
    </source>
</evidence>
<keyword evidence="6" id="KW-0695">RNA-directed DNA polymerase</keyword>
<accession>A0AAF0U157</accession>
<organism evidence="8 9">
    <name type="scientific">Solanum verrucosum</name>
    <dbReference type="NCBI Taxonomy" id="315347"/>
    <lineage>
        <taxon>Eukaryota</taxon>
        <taxon>Viridiplantae</taxon>
        <taxon>Streptophyta</taxon>
        <taxon>Embryophyta</taxon>
        <taxon>Tracheophyta</taxon>
        <taxon>Spermatophyta</taxon>
        <taxon>Magnoliopsida</taxon>
        <taxon>eudicotyledons</taxon>
        <taxon>Gunneridae</taxon>
        <taxon>Pentapetalae</taxon>
        <taxon>asterids</taxon>
        <taxon>lamiids</taxon>
        <taxon>Solanales</taxon>
        <taxon>Solanaceae</taxon>
        <taxon>Solanoideae</taxon>
        <taxon>Solaneae</taxon>
        <taxon>Solanum</taxon>
    </lineage>
</organism>
<dbReference type="PANTHER" id="PTHR48475:SF1">
    <property type="entry name" value="RNASE H TYPE-1 DOMAIN-CONTAINING PROTEIN"/>
    <property type="match status" value="1"/>
</dbReference>
<keyword evidence="1" id="KW-0808">Transferase</keyword>
<proteinExistence type="predicted"/>
<dbReference type="EMBL" id="CP133618">
    <property type="protein sequence ID" value="WMV37350.1"/>
    <property type="molecule type" value="Genomic_DNA"/>
</dbReference>
<dbReference type="GO" id="GO:0004519">
    <property type="term" value="F:endonuclease activity"/>
    <property type="evidence" value="ECO:0007669"/>
    <property type="project" value="UniProtKB-KW"/>
</dbReference>
<dbReference type="Gene3D" id="1.10.340.70">
    <property type="match status" value="1"/>
</dbReference>
<keyword evidence="5" id="KW-0378">Hydrolase</keyword>
<protein>
    <recommendedName>
        <fullName evidence="7">Reverse transcriptase RNase H-like domain-containing protein</fullName>
    </recommendedName>
</protein>
<dbReference type="GO" id="GO:0016787">
    <property type="term" value="F:hydrolase activity"/>
    <property type="evidence" value="ECO:0007669"/>
    <property type="project" value="UniProtKB-KW"/>
</dbReference>
<evidence type="ECO:0000313" key="9">
    <source>
        <dbReference type="Proteomes" id="UP001234989"/>
    </source>
</evidence>
<keyword evidence="9" id="KW-1185">Reference proteome</keyword>
<evidence type="ECO:0000313" key="8">
    <source>
        <dbReference type="EMBL" id="WMV37350.1"/>
    </source>
</evidence>
<name>A0AAF0U157_SOLVR</name>
<gene>
    <name evidence="8" type="ORF">MTR67_030735</name>
</gene>
<dbReference type="InterPro" id="IPR041373">
    <property type="entry name" value="RT_RNaseH"/>
</dbReference>
<dbReference type="AlphaFoldDB" id="A0AAF0U157"/>
<dbReference type="PANTHER" id="PTHR48475">
    <property type="entry name" value="RIBONUCLEASE H"/>
    <property type="match status" value="1"/>
</dbReference>
<feature type="domain" description="Reverse transcriptase RNase H-like" evidence="7">
    <location>
        <begin position="2"/>
        <end position="40"/>
    </location>
</feature>
<keyword evidence="2" id="KW-0548">Nucleotidyltransferase</keyword>
<dbReference type="Proteomes" id="UP001234989">
    <property type="component" value="Chromosome 7"/>
</dbReference>
<dbReference type="GO" id="GO:0003964">
    <property type="term" value="F:RNA-directed DNA polymerase activity"/>
    <property type="evidence" value="ECO:0007669"/>
    <property type="project" value="UniProtKB-KW"/>
</dbReference>
<keyword evidence="4" id="KW-0255">Endonuclease</keyword>
<evidence type="ECO:0000256" key="3">
    <source>
        <dbReference type="ARBA" id="ARBA00022722"/>
    </source>
</evidence>
<evidence type="ECO:0000256" key="5">
    <source>
        <dbReference type="ARBA" id="ARBA00022801"/>
    </source>
</evidence>
<keyword evidence="3" id="KW-0540">Nuclease</keyword>
<evidence type="ECO:0000259" key="7">
    <source>
        <dbReference type="Pfam" id="PF17917"/>
    </source>
</evidence>
<evidence type="ECO:0000256" key="1">
    <source>
        <dbReference type="ARBA" id="ARBA00022679"/>
    </source>
</evidence>
<dbReference type="Pfam" id="PF17917">
    <property type="entry name" value="RT_RNaseH"/>
    <property type="match status" value="1"/>
</dbReference>
<evidence type="ECO:0000256" key="2">
    <source>
        <dbReference type="ARBA" id="ARBA00022695"/>
    </source>
</evidence>
<sequence length="212" mass="24525">MVYKFEKFRAYLLGTKVVVHTDYDALRYLMVKKEAKPRLIWLEDDVVATGGREINDAFLDESIMLITQTSIPWYADYANFIVCGLLLEGLNNHQMRKFLFDVKRYIWDEPFLFRECVDNIIRCCVPEVKVQEILEACHASPAGGHLGDIRTTFKVLQYGYFGLTMFKDFCNSQYEALLAKYGVKYEAATLSHPQSIVQVEVSNQKIKNILPK</sequence>
<evidence type="ECO:0000256" key="4">
    <source>
        <dbReference type="ARBA" id="ARBA00022759"/>
    </source>
</evidence>